<dbReference type="Gene3D" id="3.20.20.450">
    <property type="entry name" value="EAL domain"/>
    <property type="match status" value="1"/>
</dbReference>
<evidence type="ECO:0000313" key="5">
    <source>
        <dbReference type="Proteomes" id="UP000653674"/>
    </source>
</evidence>
<dbReference type="Pfam" id="PF00563">
    <property type="entry name" value="EAL"/>
    <property type="match status" value="1"/>
</dbReference>
<feature type="transmembrane region" description="Helical" evidence="1">
    <location>
        <begin position="110"/>
        <end position="128"/>
    </location>
</feature>
<evidence type="ECO:0000259" key="2">
    <source>
        <dbReference type="PROSITE" id="PS50883"/>
    </source>
</evidence>
<feature type="transmembrane region" description="Helical" evidence="1">
    <location>
        <begin position="38"/>
        <end position="58"/>
    </location>
</feature>
<dbReference type="InterPro" id="IPR052155">
    <property type="entry name" value="Biofilm_reg_signaling"/>
</dbReference>
<dbReference type="SMART" id="SM00052">
    <property type="entry name" value="EAL"/>
    <property type="match status" value="1"/>
</dbReference>
<feature type="transmembrane region" description="Helical" evidence="1">
    <location>
        <begin position="12"/>
        <end position="32"/>
    </location>
</feature>
<feature type="domain" description="GGDEF" evidence="3">
    <location>
        <begin position="373"/>
        <end position="504"/>
    </location>
</feature>
<dbReference type="PANTHER" id="PTHR44757:SF2">
    <property type="entry name" value="BIOFILM ARCHITECTURE MAINTENANCE PROTEIN MBAA"/>
    <property type="match status" value="1"/>
</dbReference>
<sequence>MAAGGEIRRTSAAAFLPAVIVLTVAATGWFVLNQHGPRGPLVLGWIAAPATLTLAALAQRRSAMSPGLPVVARRLWHRLATATAIAATGTVVEAAYAIAGTRSDATTVPLPAGMCFVAAMLYALWALLRVPVVTRTRGEWVRVSLDCATVVLGAAVFMWYVGFGPLLAGVGRSDAWALLAVGAGCLVAVAAVCRIVFVEEAPVDAGALRLFGFGVLIGGASAGAVTLFGGQPYLVSGQIAVPYIAVLLVLAADRQQRAETVDRPACQPWCLAKVSPLPYAAVVATDVLLVVAVAGHVDDRLYVVVGGAITITALVVVRQLVASSENARLVDRLRHQEERLRHQASHDALTRLANRAYFGECVEAALAGAGSDGGPTVLLIDLDDFKTVNDTLGHSVGDRLLAVVADRVRRCARPEDTVARLGGDEFAVLLRKAWPATVDAIAESILASLRSPVVVDGYELLVQASIGVTGAAPGDDPQALLRKADIAMYAAKEGGKDGFARYVPGMGAGILEHAKLGAQLRQALDDGQLRLLYQPVVRLADGRIIGMEALVRWWHPTRGAVSPGDFIPTAERTGLIVPLGRWVLREACRQKAVWRQAYGDLSPATIGVNVSGRQLQEPGFADEVADAVHEAGLEPHNLVLEVTETAVLTGAQALETLHALRDFGVSLALDDFGTGQSSLGLIRTCPVHILKLDKSFVMDSGPDRSQGRSRWAERQTAVASAVLHMANDLGLDAVAEGIETQEQADRMCALGYRLGQGYHLVRPLPADDIGLLLARDAAALEQL</sequence>
<dbReference type="InterPro" id="IPR000160">
    <property type="entry name" value="GGDEF_dom"/>
</dbReference>
<keyword evidence="1" id="KW-0812">Transmembrane</keyword>
<evidence type="ECO:0008006" key="6">
    <source>
        <dbReference type="Google" id="ProtNLM"/>
    </source>
</evidence>
<keyword evidence="1" id="KW-0472">Membrane</keyword>
<evidence type="ECO:0000259" key="3">
    <source>
        <dbReference type="PROSITE" id="PS50887"/>
    </source>
</evidence>
<dbReference type="RefSeq" id="WP_168079724.1">
    <property type="nucleotide sequence ID" value="NZ_BAAAQJ010000023.1"/>
</dbReference>
<comment type="caution">
    <text evidence="4">The sequence shown here is derived from an EMBL/GenBank/DDBJ whole genome shotgun (WGS) entry which is preliminary data.</text>
</comment>
<dbReference type="InterPro" id="IPR035919">
    <property type="entry name" value="EAL_sf"/>
</dbReference>
<dbReference type="EMBL" id="BONU01000035">
    <property type="protein sequence ID" value="GIG75659.1"/>
    <property type="molecule type" value="Genomic_DNA"/>
</dbReference>
<organism evidence="4 5">
    <name type="scientific">Planosporangium flavigriseum</name>
    <dbReference type="NCBI Taxonomy" id="373681"/>
    <lineage>
        <taxon>Bacteria</taxon>
        <taxon>Bacillati</taxon>
        <taxon>Actinomycetota</taxon>
        <taxon>Actinomycetes</taxon>
        <taxon>Micromonosporales</taxon>
        <taxon>Micromonosporaceae</taxon>
        <taxon>Planosporangium</taxon>
    </lineage>
</organism>
<dbReference type="SUPFAM" id="SSF55073">
    <property type="entry name" value="Nucleotide cyclase"/>
    <property type="match status" value="1"/>
</dbReference>
<keyword evidence="5" id="KW-1185">Reference proteome</keyword>
<dbReference type="InterPro" id="IPR029787">
    <property type="entry name" value="Nucleotide_cyclase"/>
</dbReference>
<evidence type="ECO:0000313" key="4">
    <source>
        <dbReference type="EMBL" id="GIG75659.1"/>
    </source>
</evidence>
<reference evidence="4" key="1">
    <citation type="submission" date="2021-01" db="EMBL/GenBank/DDBJ databases">
        <title>Whole genome shotgun sequence of Planosporangium flavigriseum NBRC 105377.</title>
        <authorList>
            <person name="Komaki H."/>
            <person name="Tamura T."/>
        </authorList>
    </citation>
    <scope>NUCLEOTIDE SEQUENCE</scope>
    <source>
        <strain evidence="4">NBRC 105377</strain>
    </source>
</reference>
<feature type="transmembrane region" description="Helical" evidence="1">
    <location>
        <begin position="210"/>
        <end position="229"/>
    </location>
</feature>
<dbReference type="PANTHER" id="PTHR44757">
    <property type="entry name" value="DIGUANYLATE CYCLASE DGCP"/>
    <property type="match status" value="1"/>
</dbReference>
<dbReference type="SUPFAM" id="SSF141868">
    <property type="entry name" value="EAL domain-like"/>
    <property type="match status" value="1"/>
</dbReference>
<dbReference type="PROSITE" id="PS50883">
    <property type="entry name" value="EAL"/>
    <property type="match status" value="1"/>
</dbReference>
<dbReference type="InterPro" id="IPR001633">
    <property type="entry name" value="EAL_dom"/>
</dbReference>
<feature type="domain" description="EAL" evidence="2">
    <location>
        <begin position="513"/>
        <end position="777"/>
    </location>
</feature>
<dbReference type="Gene3D" id="3.30.70.270">
    <property type="match status" value="1"/>
</dbReference>
<name>A0A8J3LQH4_9ACTN</name>
<proteinExistence type="predicted"/>
<dbReference type="Proteomes" id="UP000653674">
    <property type="component" value="Unassembled WGS sequence"/>
</dbReference>
<dbReference type="CDD" id="cd01948">
    <property type="entry name" value="EAL"/>
    <property type="match status" value="1"/>
</dbReference>
<dbReference type="PROSITE" id="PS50887">
    <property type="entry name" value="GGDEF"/>
    <property type="match status" value="1"/>
</dbReference>
<evidence type="ECO:0000256" key="1">
    <source>
        <dbReference type="SAM" id="Phobius"/>
    </source>
</evidence>
<dbReference type="AlphaFoldDB" id="A0A8J3LQH4"/>
<feature type="transmembrane region" description="Helical" evidence="1">
    <location>
        <begin position="235"/>
        <end position="253"/>
    </location>
</feature>
<dbReference type="CDD" id="cd01949">
    <property type="entry name" value="GGDEF"/>
    <property type="match status" value="1"/>
</dbReference>
<keyword evidence="1" id="KW-1133">Transmembrane helix</keyword>
<dbReference type="InterPro" id="IPR043128">
    <property type="entry name" value="Rev_trsase/Diguanyl_cyclase"/>
</dbReference>
<dbReference type="SMART" id="SM00267">
    <property type="entry name" value="GGDEF"/>
    <property type="match status" value="1"/>
</dbReference>
<gene>
    <name evidence="4" type="ORF">Pfl04_40630</name>
</gene>
<dbReference type="Pfam" id="PF00990">
    <property type="entry name" value="GGDEF"/>
    <property type="match status" value="1"/>
</dbReference>
<accession>A0A8J3LQH4</accession>
<feature type="transmembrane region" description="Helical" evidence="1">
    <location>
        <begin position="175"/>
        <end position="198"/>
    </location>
</feature>
<dbReference type="NCBIfam" id="TIGR00254">
    <property type="entry name" value="GGDEF"/>
    <property type="match status" value="1"/>
</dbReference>
<feature type="transmembrane region" description="Helical" evidence="1">
    <location>
        <begin position="79"/>
        <end position="98"/>
    </location>
</feature>
<feature type="transmembrane region" description="Helical" evidence="1">
    <location>
        <begin position="301"/>
        <end position="321"/>
    </location>
</feature>
<protein>
    <recommendedName>
        <fullName evidence="6">Diguanylate cyclase (GGDEF) domain-containing protein</fullName>
    </recommendedName>
</protein>
<feature type="transmembrane region" description="Helical" evidence="1">
    <location>
        <begin position="140"/>
        <end position="163"/>
    </location>
</feature>